<protein>
    <recommendedName>
        <fullName evidence="4">Eukaryotic translation initiation factor 3 subunit J</fullName>
        <shortName evidence="4">eIF3j</shortName>
    </recommendedName>
</protein>
<comment type="similarity">
    <text evidence="4">Belongs to the eIF-3 subunit J family.</text>
</comment>
<keyword evidence="3 4" id="KW-0648">Protein biosynthesis</keyword>
<sequence length="245" mass="28230">MASWDSEDFDVDTNEPAVVGVSDKWEGEDEDDDIADSWDALDEDEDKEKPKTTTQPKKKKTLDEKIKEREEKRRLEKLAREEERKREEEANRELTPEEQMAEKLRQQRLQEESDLELAKEAFGTTEDMPGVKTIDKFVPDNREEFNELSQMLVTKLQDLENKSEYPGFLETLFRDCCASVEAETIKKIASTLNVLASEKQKLSKPKAGKKKGAKTTNTLKAGKASTKSDMSGFNDDYYDEYEDFM</sequence>
<comment type="subcellular location">
    <subcellularLocation>
        <location evidence="4">Cytoplasm</location>
    </subcellularLocation>
</comment>
<feature type="compositionally biased region" description="Basic and acidic residues" evidence="5">
    <location>
        <begin position="61"/>
        <end position="110"/>
    </location>
</feature>
<dbReference type="GO" id="GO:0016282">
    <property type="term" value="C:eukaryotic 43S preinitiation complex"/>
    <property type="evidence" value="ECO:0007669"/>
    <property type="project" value="UniProtKB-UniRule"/>
</dbReference>
<evidence type="ECO:0000256" key="3">
    <source>
        <dbReference type="ARBA" id="ARBA00022917"/>
    </source>
</evidence>
<dbReference type="Proteomes" id="UP000594262">
    <property type="component" value="Unplaced"/>
</dbReference>
<feature type="compositionally biased region" description="Acidic residues" evidence="5">
    <location>
        <begin position="26"/>
        <end position="46"/>
    </location>
</feature>
<dbReference type="HAMAP" id="MF_03009">
    <property type="entry name" value="eIF3j"/>
    <property type="match status" value="1"/>
</dbReference>
<comment type="subunit">
    <text evidence="4">Component of the eukaryotic translation initiation factor 3 (eIF-3) complex.</text>
</comment>
<organism evidence="6 7">
    <name type="scientific">Clytia hemisphaerica</name>
    <dbReference type="NCBI Taxonomy" id="252671"/>
    <lineage>
        <taxon>Eukaryota</taxon>
        <taxon>Metazoa</taxon>
        <taxon>Cnidaria</taxon>
        <taxon>Hydrozoa</taxon>
        <taxon>Hydroidolina</taxon>
        <taxon>Leptothecata</taxon>
        <taxon>Obeliida</taxon>
        <taxon>Clytiidae</taxon>
        <taxon>Clytia</taxon>
    </lineage>
</organism>
<keyword evidence="7" id="KW-1185">Reference proteome</keyword>
<feature type="compositionally biased region" description="Basic residues" evidence="5">
    <location>
        <begin position="203"/>
        <end position="213"/>
    </location>
</feature>
<dbReference type="AlphaFoldDB" id="A0A7M5UU60"/>
<evidence type="ECO:0000256" key="5">
    <source>
        <dbReference type="SAM" id="MobiDB-lite"/>
    </source>
</evidence>
<evidence type="ECO:0000313" key="7">
    <source>
        <dbReference type="Proteomes" id="UP000594262"/>
    </source>
</evidence>
<feature type="compositionally biased region" description="Low complexity" evidence="5">
    <location>
        <begin position="214"/>
        <end position="224"/>
    </location>
</feature>
<dbReference type="GO" id="GO:0033290">
    <property type="term" value="C:eukaryotic 48S preinitiation complex"/>
    <property type="evidence" value="ECO:0007669"/>
    <property type="project" value="UniProtKB-UniRule"/>
</dbReference>
<dbReference type="OrthoDB" id="20381at2759"/>
<dbReference type="InterPro" id="IPR023194">
    <property type="entry name" value="eIF3-like_dom_sf"/>
</dbReference>
<dbReference type="PANTHER" id="PTHR21681">
    <property type="entry name" value="EUKARYOTIC TRANSLATION INITIATION FACTOR 3 SUBUNIT J"/>
    <property type="match status" value="1"/>
</dbReference>
<dbReference type="GeneID" id="136807286"/>
<dbReference type="Pfam" id="PF08597">
    <property type="entry name" value="eIF3_subunit"/>
    <property type="match status" value="1"/>
</dbReference>
<evidence type="ECO:0000256" key="4">
    <source>
        <dbReference type="HAMAP-Rule" id="MF_03009"/>
    </source>
</evidence>
<dbReference type="GO" id="GO:0001732">
    <property type="term" value="P:formation of cytoplasmic translation initiation complex"/>
    <property type="evidence" value="ECO:0007669"/>
    <property type="project" value="UniProtKB-UniRule"/>
</dbReference>
<dbReference type="EnsemblMetazoa" id="CLYHEMT001441.1">
    <property type="protein sequence ID" value="CLYHEMP001441.1"/>
    <property type="gene ID" value="CLYHEMG001441"/>
</dbReference>
<keyword evidence="1 4" id="KW-0963">Cytoplasm</keyword>
<dbReference type="GO" id="GO:0003743">
    <property type="term" value="F:translation initiation factor activity"/>
    <property type="evidence" value="ECO:0007669"/>
    <property type="project" value="UniProtKB-UniRule"/>
</dbReference>
<accession>A0A7M5UU60</accession>
<keyword evidence="2 4" id="KW-0396">Initiation factor</keyword>
<dbReference type="InterPro" id="IPR013906">
    <property type="entry name" value="eIF3j"/>
</dbReference>
<comment type="function">
    <text evidence="4">Component of the eukaryotic translation initiation factor 3 (eIF-3) complex, which is involved in protein synthesis of a specialized repertoire of mRNAs and, together with other initiation factors, stimulates binding of mRNA and methionyl-tRNAi to the 40S ribosome. The eIF-3 complex specifically targets and initiates translation of a subset of mRNAs involved in cell proliferation.</text>
</comment>
<feature type="region of interest" description="Disordered" evidence="5">
    <location>
        <begin position="1"/>
        <end position="110"/>
    </location>
</feature>
<feature type="compositionally biased region" description="Acidic residues" evidence="5">
    <location>
        <begin position="1"/>
        <end position="13"/>
    </location>
</feature>
<proteinExistence type="inferred from homology"/>
<dbReference type="PANTHER" id="PTHR21681:SF0">
    <property type="entry name" value="EUKARYOTIC TRANSLATION INITIATION FACTOR 3 SUBUNIT J"/>
    <property type="match status" value="1"/>
</dbReference>
<feature type="region of interest" description="Disordered" evidence="5">
    <location>
        <begin position="203"/>
        <end position="227"/>
    </location>
</feature>
<evidence type="ECO:0000256" key="1">
    <source>
        <dbReference type="ARBA" id="ARBA00022490"/>
    </source>
</evidence>
<name>A0A7M5UU60_9CNID</name>
<dbReference type="GO" id="GO:0005852">
    <property type="term" value="C:eukaryotic translation initiation factor 3 complex"/>
    <property type="evidence" value="ECO:0007669"/>
    <property type="project" value="UniProtKB-UniRule"/>
</dbReference>
<evidence type="ECO:0000313" key="6">
    <source>
        <dbReference type="EnsemblMetazoa" id="CLYHEMP001441.1"/>
    </source>
</evidence>
<evidence type="ECO:0000256" key="2">
    <source>
        <dbReference type="ARBA" id="ARBA00022540"/>
    </source>
</evidence>
<dbReference type="RefSeq" id="XP_066919998.1">
    <property type="nucleotide sequence ID" value="XM_067063897.1"/>
</dbReference>
<reference evidence="6" key="1">
    <citation type="submission" date="2021-01" db="UniProtKB">
        <authorList>
            <consortium name="EnsemblMetazoa"/>
        </authorList>
    </citation>
    <scope>IDENTIFICATION</scope>
</reference>
<dbReference type="Gene3D" id="1.10.246.60">
    <property type="entry name" value="Eukaryotic translation initiation factor 3 like domains"/>
    <property type="match status" value="1"/>
</dbReference>